<reference evidence="1" key="2">
    <citation type="journal article" date="2015" name="Data Brief">
        <title>Shoot transcriptome of the giant reed, Arundo donax.</title>
        <authorList>
            <person name="Barrero R.A."/>
            <person name="Guerrero F.D."/>
            <person name="Moolhuijzen P."/>
            <person name="Goolsby J.A."/>
            <person name="Tidwell J."/>
            <person name="Bellgard S.E."/>
            <person name="Bellgard M.I."/>
        </authorList>
    </citation>
    <scope>NUCLEOTIDE SEQUENCE</scope>
    <source>
        <tissue evidence="1">Shoot tissue taken approximately 20 cm above the soil surface</tissue>
    </source>
</reference>
<protein>
    <submittedName>
        <fullName evidence="1">Uncharacterized protein</fullName>
    </submittedName>
</protein>
<accession>A0A0A8XZ51</accession>
<reference evidence="1" key="1">
    <citation type="submission" date="2014-09" db="EMBL/GenBank/DDBJ databases">
        <authorList>
            <person name="Magalhaes I.L.F."/>
            <person name="Oliveira U."/>
            <person name="Santos F.R."/>
            <person name="Vidigal T.H.D.A."/>
            <person name="Brescovit A.D."/>
            <person name="Santos A.J."/>
        </authorList>
    </citation>
    <scope>NUCLEOTIDE SEQUENCE</scope>
    <source>
        <tissue evidence="1">Shoot tissue taken approximately 20 cm above the soil surface</tissue>
    </source>
</reference>
<sequence>MRGIANLEKKCI</sequence>
<evidence type="ECO:0000313" key="1">
    <source>
        <dbReference type="EMBL" id="JAD19101.1"/>
    </source>
</evidence>
<organism evidence="1">
    <name type="scientific">Arundo donax</name>
    <name type="common">Giant reed</name>
    <name type="synonym">Donax arundinaceus</name>
    <dbReference type="NCBI Taxonomy" id="35708"/>
    <lineage>
        <taxon>Eukaryota</taxon>
        <taxon>Viridiplantae</taxon>
        <taxon>Streptophyta</taxon>
        <taxon>Embryophyta</taxon>
        <taxon>Tracheophyta</taxon>
        <taxon>Spermatophyta</taxon>
        <taxon>Magnoliopsida</taxon>
        <taxon>Liliopsida</taxon>
        <taxon>Poales</taxon>
        <taxon>Poaceae</taxon>
        <taxon>PACMAD clade</taxon>
        <taxon>Arundinoideae</taxon>
        <taxon>Arundineae</taxon>
        <taxon>Arundo</taxon>
    </lineage>
</organism>
<dbReference type="EMBL" id="GBRH01278794">
    <property type="protein sequence ID" value="JAD19101.1"/>
    <property type="molecule type" value="Transcribed_RNA"/>
</dbReference>
<proteinExistence type="predicted"/>
<name>A0A0A8XZ51_ARUDO</name>